<evidence type="ECO:0000313" key="2">
    <source>
        <dbReference type="EMBL" id="AJT51599.1"/>
    </source>
</evidence>
<feature type="transmembrane region" description="Helical" evidence="1">
    <location>
        <begin position="12"/>
        <end position="45"/>
    </location>
</feature>
<dbReference type="EMBL" id="CP011014">
    <property type="protein sequence ID" value="AJT51599.1"/>
    <property type="molecule type" value="Genomic_DNA"/>
</dbReference>
<proteinExistence type="predicted"/>
<name>A0A0D4CNE3_LIMMU</name>
<dbReference type="Proteomes" id="UP000003645">
    <property type="component" value="Plasmid pLM1"/>
</dbReference>
<keyword evidence="2" id="KW-0614">Plasmid</keyword>
<organism evidence="2 3">
    <name type="scientific">Limosilactobacillus mucosae LM1</name>
    <dbReference type="NCBI Taxonomy" id="1130798"/>
    <lineage>
        <taxon>Bacteria</taxon>
        <taxon>Bacillati</taxon>
        <taxon>Bacillota</taxon>
        <taxon>Bacilli</taxon>
        <taxon>Lactobacillales</taxon>
        <taxon>Lactobacillaceae</taxon>
        <taxon>Limosilactobacillus</taxon>
    </lineage>
</organism>
<dbReference type="HOGENOM" id="CLU_2493997_0_0_9"/>
<keyword evidence="3" id="KW-1185">Reference proteome</keyword>
<gene>
    <name evidence="2" type="ORF">LBLM1_11265</name>
</gene>
<accession>A0A0D4CNE3</accession>
<keyword evidence="1" id="KW-0472">Membrane</keyword>
<geneLocation type="plasmid" evidence="2 3">
    <name>pLM1</name>
</geneLocation>
<protein>
    <submittedName>
        <fullName evidence="2">Uncharacterized protein</fullName>
    </submittedName>
</protein>
<sequence length="86" mass="9616">MSKTLKRIAELLNLGLTCVLAAIIMFTLAISSLVVIILSPLIAFVGANGYKMVQTTTTVSWWQIYKDRLIDTCTDMLPIVVYMNNF</sequence>
<dbReference type="RefSeq" id="WP_039946302.1">
    <property type="nucleotide sequence ID" value="NZ_CP011014.1"/>
</dbReference>
<evidence type="ECO:0000313" key="3">
    <source>
        <dbReference type="Proteomes" id="UP000003645"/>
    </source>
</evidence>
<keyword evidence="1" id="KW-1133">Transmembrane helix</keyword>
<reference evidence="2 3" key="1">
    <citation type="journal article" date="2012" name="J. Bacteriol.">
        <title>Genome sequence of Lactobacillus mucosae LM1, isolated from piglet feces.</title>
        <authorList>
            <person name="Lee J.H."/>
            <person name="Valeriano V.D."/>
            <person name="Shin Y.R."/>
            <person name="Chae J.P."/>
            <person name="Kim G.B."/>
            <person name="Ham J.S."/>
            <person name="Chun J."/>
            <person name="Kang D.K."/>
        </authorList>
    </citation>
    <scope>NUCLEOTIDE SEQUENCE [LARGE SCALE GENOMIC DNA]</scope>
    <source>
        <strain evidence="2 3">LM1</strain>
        <plasmid evidence="2">pLM1</plasmid>
    </source>
</reference>
<dbReference type="AlphaFoldDB" id="A0A0D4CNE3"/>
<dbReference type="KEGG" id="lmu:LBLM1_11265"/>
<keyword evidence="1" id="KW-0812">Transmembrane</keyword>
<evidence type="ECO:0000256" key="1">
    <source>
        <dbReference type="SAM" id="Phobius"/>
    </source>
</evidence>